<feature type="binding site" evidence="1">
    <location>
        <position position="20"/>
    </location>
    <ligand>
        <name>Zn(2+)</name>
        <dbReference type="ChEBI" id="CHEBI:29105"/>
    </ligand>
</feature>
<dbReference type="Gene3D" id="6.20.220.10">
    <property type="entry name" value="ClpX chaperone, C4-type zinc finger domain"/>
    <property type="match status" value="1"/>
</dbReference>
<feature type="binding site" evidence="1">
    <location>
        <position position="17"/>
    </location>
    <ligand>
        <name>Zn(2+)</name>
        <dbReference type="ChEBI" id="CHEBI:29105"/>
    </ligand>
</feature>
<dbReference type="PROSITE" id="PS51902">
    <property type="entry name" value="CLPX_ZB"/>
    <property type="match status" value="1"/>
</dbReference>
<organism evidence="3 4">
    <name type="scientific">Leekyejoonella antrihumi</name>
    <dbReference type="NCBI Taxonomy" id="1660198"/>
    <lineage>
        <taxon>Bacteria</taxon>
        <taxon>Bacillati</taxon>
        <taxon>Actinomycetota</taxon>
        <taxon>Actinomycetes</taxon>
        <taxon>Micrococcales</taxon>
        <taxon>Dermacoccaceae</taxon>
        <taxon>Leekyejoonella</taxon>
    </lineage>
</organism>
<feature type="domain" description="ClpX-type ZB" evidence="2">
    <location>
        <begin position="5"/>
        <end position="59"/>
    </location>
</feature>
<keyword evidence="1" id="KW-0479">Metal-binding</keyword>
<dbReference type="SMART" id="SM00994">
    <property type="entry name" value="zf-C4_ClpX"/>
    <property type="match status" value="1"/>
</dbReference>
<reference evidence="3 4" key="1">
    <citation type="submission" date="2019-05" db="EMBL/GenBank/DDBJ databases">
        <authorList>
            <person name="Lee S.D."/>
        </authorList>
    </citation>
    <scope>NUCLEOTIDE SEQUENCE [LARGE SCALE GENOMIC DNA]</scope>
    <source>
        <strain evidence="3 4">C5-26</strain>
    </source>
</reference>
<evidence type="ECO:0000313" key="3">
    <source>
        <dbReference type="EMBL" id="TWP32853.1"/>
    </source>
</evidence>
<evidence type="ECO:0000313" key="4">
    <source>
        <dbReference type="Proteomes" id="UP000320244"/>
    </source>
</evidence>
<name>A0A563DS99_9MICO</name>
<dbReference type="InterPro" id="IPR059188">
    <property type="entry name" value="Znf_CLPX-like"/>
</dbReference>
<feature type="binding site" evidence="1">
    <location>
        <position position="43"/>
    </location>
    <ligand>
        <name>Zn(2+)</name>
        <dbReference type="ChEBI" id="CHEBI:29105"/>
    </ligand>
</feature>
<dbReference type="SUPFAM" id="SSF57716">
    <property type="entry name" value="Glucocorticoid receptor-like (DNA-binding domain)"/>
    <property type="match status" value="1"/>
</dbReference>
<feature type="binding site" evidence="1">
    <location>
        <position position="40"/>
    </location>
    <ligand>
        <name>Zn(2+)</name>
        <dbReference type="ChEBI" id="CHEBI:29105"/>
    </ligand>
</feature>
<protein>
    <recommendedName>
        <fullName evidence="2">ClpX-type ZB domain-containing protein</fullName>
    </recommendedName>
</protein>
<comment type="similarity">
    <text evidence="1">Belongs to the ClpX chaperone family.</text>
</comment>
<comment type="caution">
    <text evidence="3">The sequence shown here is derived from an EMBL/GenBank/DDBJ whole genome shotgun (WGS) entry which is preliminary data.</text>
</comment>
<proteinExistence type="inferred from homology"/>
<dbReference type="EMBL" id="VCQV01000055">
    <property type="protein sequence ID" value="TWP32853.1"/>
    <property type="molecule type" value="Genomic_DNA"/>
</dbReference>
<dbReference type="InterPro" id="IPR038366">
    <property type="entry name" value="Znf_CppX_C4_sf"/>
</dbReference>
<dbReference type="InterPro" id="IPR010603">
    <property type="entry name" value="Znf_CppX_C4"/>
</dbReference>
<dbReference type="OrthoDB" id="9812570at2"/>
<keyword evidence="1" id="KW-0862">Zinc</keyword>
<dbReference type="GO" id="GO:0051082">
    <property type="term" value="F:unfolded protein binding"/>
    <property type="evidence" value="ECO:0007669"/>
    <property type="project" value="UniProtKB-UniRule"/>
</dbReference>
<evidence type="ECO:0000256" key="1">
    <source>
        <dbReference type="PROSITE-ProRule" id="PRU01250"/>
    </source>
</evidence>
<dbReference type="GO" id="GO:0006457">
    <property type="term" value="P:protein folding"/>
    <property type="evidence" value="ECO:0007669"/>
    <property type="project" value="UniProtKB-UniRule"/>
</dbReference>
<dbReference type="Pfam" id="PF06689">
    <property type="entry name" value="zf-C4_ClpX"/>
    <property type="match status" value="1"/>
</dbReference>
<evidence type="ECO:0000259" key="2">
    <source>
        <dbReference type="PROSITE" id="PS51902"/>
    </source>
</evidence>
<reference evidence="3 4" key="2">
    <citation type="submission" date="2019-08" db="EMBL/GenBank/DDBJ databases">
        <title>Jejuicoccus antrihumi gen. nov., sp. nov., a new member of the family Dermacoccaceae isolated from a cave.</title>
        <authorList>
            <person name="Schumann P."/>
            <person name="Kim I.S."/>
        </authorList>
    </citation>
    <scope>NUCLEOTIDE SEQUENCE [LARGE SCALE GENOMIC DNA]</scope>
    <source>
        <strain evidence="3 4">C5-26</strain>
    </source>
</reference>
<sequence>MPRHVHSVPRGGTSLRCSFCGKDKSTVDKLIAGPNGVFICDECVRLCDEILDEEQAHTE</sequence>
<accession>A0A563DS99</accession>
<dbReference type="Proteomes" id="UP000320244">
    <property type="component" value="Unassembled WGS sequence"/>
</dbReference>
<gene>
    <name evidence="3" type="ORF">FGL98_23085</name>
</gene>
<keyword evidence="1" id="KW-0143">Chaperone</keyword>
<dbReference type="AlphaFoldDB" id="A0A563DS99"/>
<dbReference type="GO" id="GO:0008270">
    <property type="term" value="F:zinc ion binding"/>
    <property type="evidence" value="ECO:0007669"/>
    <property type="project" value="UniProtKB-UniRule"/>
</dbReference>
<keyword evidence="4" id="KW-1185">Reference proteome</keyword>
<dbReference type="GO" id="GO:0046983">
    <property type="term" value="F:protein dimerization activity"/>
    <property type="evidence" value="ECO:0007669"/>
    <property type="project" value="UniProtKB-UniRule"/>
</dbReference>